<evidence type="ECO:0000256" key="1">
    <source>
        <dbReference type="ARBA" id="ARBA00004141"/>
    </source>
</evidence>
<keyword evidence="5" id="KW-0808">Transferase</keyword>
<keyword evidence="4 5" id="KW-0472">Membrane</keyword>
<evidence type="ECO:0000256" key="4">
    <source>
        <dbReference type="ARBA" id="ARBA00023136"/>
    </source>
</evidence>
<dbReference type="Pfam" id="PF04140">
    <property type="entry name" value="ICMT"/>
    <property type="match status" value="1"/>
</dbReference>
<feature type="transmembrane region" description="Helical" evidence="5">
    <location>
        <begin position="87"/>
        <end position="108"/>
    </location>
</feature>
<dbReference type="InterPro" id="IPR007269">
    <property type="entry name" value="ICMT_MeTrfase"/>
</dbReference>
<evidence type="ECO:0000313" key="7">
    <source>
        <dbReference type="Proteomes" id="UP000308652"/>
    </source>
</evidence>
<evidence type="ECO:0000256" key="5">
    <source>
        <dbReference type="RuleBase" id="RU362022"/>
    </source>
</evidence>
<keyword evidence="7" id="KW-1185">Reference proteome</keyword>
<dbReference type="Gene3D" id="1.20.120.1630">
    <property type="match status" value="1"/>
</dbReference>
<dbReference type="PANTHER" id="PTHR12714:SF9">
    <property type="entry name" value="PROTEIN-S-ISOPRENYLCYSTEINE O-METHYLTRANSFERASE"/>
    <property type="match status" value="1"/>
</dbReference>
<keyword evidence="5" id="KW-0489">Methyltransferase</keyword>
<keyword evidence="5" id="KW-0256">Endoplasmic reticulum</keyword>
<evidence type="ECO:0000313" key="6">
    <source>
        <dbReference type="EMBL" id="TFK44261.1"/>
    </source>
</evidence>
<dbReference type="GO" id="GO:0005789">
    <property type="term" value="C:endoplasmic reticulum membrane"/>
    <property type="evidence" value="ECO:0007669"/>
    <property type="project" value="UniProtKB-SubCell"/>
</dbReference>
<dbReference type="GO" id="GO:0032259">
    <property type="term" value="P:methylation"/>
    <property type="evidence" value="ECO:0007669"/>
    <property type="project" value="UniProtKB-KW"/>
</dbReference>
<dbReference type="GO" id="GO:0004671">
    <property type="term" value="F:protein C-terminal S-isoprenylcysteine carboxyl O-methyltransferase activity"/>
    <property type="evidence" value="ECO:0007669"/>
    <property type="project" value="UniProtKB-EC"/>
</dbReference>
<name>A0A5C3MSE3_9AGAR</name>
<keyword evidence="5" id="KW-0949">S-adenosyl-L-methionine</keyword>
<dbReference type="OrthoDB" id="422086at2759"/>
<protein>
    <recommendedName>
        <fullName evidence="5">Protein-S-isoprenylcysteine O-methyltransferase</fullName>
        <ecNumber evidence="5">2.1.1.100</ecNumber>
    </recommendedName>
</protein>
<organism evidence="6 7">
    <name type="scientific">Crucibulum laeve</name>
    <dbReference type="NCBI Taxonomy" id="68775"/>
    <lineage>
        <taxon>Eukaryota</taxon>
        <taxon>Fungi</taxon>
        <taxon>Dikarya</taxon>
        <taxon>Basidiomycota</taxon>
        <taxon>Agaricomycotina</taxon>
        <taxon>Agaricomycetes</taxon>
        <taxon>Agaricomycetidae</taxon>
        <taxon>Agaricales</taxon>
        <taxon>Agaricineae</taxon>
        <taxon>Nidulariaceae</taxon>
        <taxon>Crucibulum</taxon>
    </lineage>
</organism>
<gene>
    <name evidence="6" type="ORF">BDQ12DRAFT_672666</name>
</gene>
<keyword evidence="3 5" id="KW-1133">Transmembrane helix</keyword>
<dbReference type="STRING" id="68775.A0A5C3MSE3"/>
<proteinExistence type="inferred from homology"/>
<evidence type="ECO:0000256" key="2">
    <source>
        <dbReference type="ARBA" id="ARBA00022692"/>
    </source>
</evidence>
<dbReference type="AlphaFoldDB" id="A0A5C3MSE3"/>
<dbReference type="EC" id="2.1.1.100" evidence="5"/>
<keyword evidence="2 5" id="KW-0812">Transmembrane</keyword>
<comment type="caution">
    <text evidence="5">Lacks conserved residue(s) required for the propagation of feature annotation.</text>
</comment>
<evidence type="ECO:0000256" key="3">
    <source>
        <dbReference type="ARBA" id="ARBA00022989"/>
    </source>
</evidence>
<comment type="subcellular location">
    <subcellularLocation>
        <location evidence="5">Endoplasmic reticulum membrane</location>
        <topology evidence="5">Multi-pass membrane protein</topology>
    </subcellularLocation>
    <subcellularLocation>
        <location evidence="1">Membrane</location>
        <topology evidence="1">Multi-pass membrane protein</topology>
    </subcellularLocation>
</comment>
<dbReference type="EMBL" id="ML213590">
    <property type="protein sequence ID" value="TFK44261.1"/>
    <property type="molecule type" value="Genomic_DNA"/>
</dbReference>
<accession>A0A5C3MSE3</accession>
<sequence length="141" mass="15987">MSKTFALGVSMIYFGAFIRQRCYTALGKLFTYEMSIRSDHYLVTTGPYAFVRHPGYTGVLLTVTGVAVWHTCPGSWTRECGVMSTNIGRVAATVYLILVSLITSGLLLRMSKEDEALKRNFQKDWEKWSEEVPYRLIPGLF</sequence>
<dbReference type="PANTHER" id="PTHR12714">
    <property type="entry name" value="PROTEIN-S ISOPRENYLCYSTEINE O-METHYLTRANSFERASE"/>
    <property type="match status" value="1"/>
</dbReference>
<comment type="catalytic activity">
    <reaction evidence="5">
        <text>[protein]-C-terminal S-[(2E,6E)-farnesyl]-L-cysteine + S-adenosyl-L-methionine = [protein]-C-terminal S-[(2E,6E)-farnesyl]-L-cysteine methyl ester + S-adenosyl-L-homocysteine</text>
        <dbReference type="Rhea" id="RHEA:21672"/>
        <dbReference type="Rhea" id="RHEA-COMP:12125"/>
        <dbReference type="Rhea" id="RHEA-COMP:12126"/>
        <dbReference type="ChEBI" id="CHEBI:57856"/>
        <dbReference type="ChEBI" id="CHEBI:59789"/>
        <dbReference type="ChEBI" id="CHEBI:90510"/>
        <dbReference type="ChEBI" id="CHEBI:90511"/>
        <dbReference type="EC" id="2.1.1.100"/>
    </reaction>
</comment>
<dbReference type="Proteomes" id="UP000308652">
    <property type="component" value="Unassembled WGS sequence"/>
</dbReference>
<comment type="similarity">
    <text evidence="5">Belongs to the class VI-like SAM-binding methyltransferase superfamily. Isoprenylcysteine carboxyl methyltransferase family.</text>
</comment>
<reference evidence="6 7" key="1">
    <citation type="journal article" date="2019" name="Nat. Ecol. Evol.">
        <title>Megaphylogeny resolves global patterns of mushroom evolution.</title>
        <authorList>
            <person name="Varga T."/>
            <person name="Krizsan K."/>
            <person name="Foldi C."/>
            <person name="Dima B."/>
            <person name="Sanchez-Garcia M."/>
            <person name="Sanchez-Ramirez S."/>
            <person name="Szollosi G.J."/>
            <person name="Szarkandi J.G."/>
            <person name="Papp V."/>
            <person name="Albert L."/>
            <person name="Andreopoulos W."/>
            <person name="Angelini C."/>
            <person name="Antonin V."/>
            <person name="Barry K.W."/>
            <person name="Bougher N.L."/>
            <person name="Buchanan P."/>
            <person name="Buyck B."/>
            <person name="Bense V."/>
            <person name="Catcheside P."/>
            <person name="Chovatia M."/>
            <person name="Cooper J."/>
            <person name="Damon W."/>
            <person name="Desjardin D."/>
            <person name="Finy P."/>
            <person name="Geml J."/>
            <person name="Haridas S."/>
            <person name="Hughes K."/>
            <person name="Justo A."/>
            <person name="Karasinski D."/>
            <person name="Kautmanova I."/>
            <person name="Kiss B."/>
            <person name="Kocsube S."/>
            <person name="Kotiranta H."/>
            <person name="LaButti K.M."/>
            <person name="Lechner B.E."/>
            <person name="Liimatainen K."/>
            <person name="Lipzen A."/>
            <person name="Lukacs Z."/>
            <person name="Mihaltcheva S."/>
            <person name="Morgado L.N."/>
            <person name="Niskanen T."/>
            <person name="Noordeloos M.E."/>
            <person name="Ohm R.A."/>
            <person name="Ortiz-Santana B."/>
            <person name="Ovrebo C."/>
            <person name="Racz N."/>
            <person name="Riley R."/>
            <person name="Savchenko A."/>
            <person name="Shiryaev A."/>
            <person name="Soop K."/>
            <person name="Spirin V."/>
            <person name="Szebenyi C."/>
            <person name="Tomsovsky M."/>
            <person name="Tulloss R.E."/>
            <person name="Uehling J."/>
            <person name="Grigoriev I.V."/>
            <person name="Vagvolgyi C."/>
            <person name="Papp T."/>
            <person name="Martin F.M."/>
            <person name="Miettinen O."/>
            <person name="Hibbett D.S."/>
            <person name="Nagy L.G."/>
        </authorList>
    </citation>
    <scope>NUCLEOTIDE SEQUENCE [LARGE SCALE GENOMIC DNA]</scope>
    <source>
        <strain evidence="6 7">CBS 166.37</strain>
    </source>
</reference>